<name>A0A0F9PYU5_9ZZZZ</name>
<accession>A0A0F9PYU5</accession>
<organism evidence="1">
    <name type="scientific">marine sediment metagenome</name>
    <dbReference type="NCBI Taxonomy" id="412755"/>
    <lineage>
        <taxon>unclassified sequences</taxon>
        <taxon>metagenomes</taxon>
        <taxon>ecological metagenomes</taxon>
    </lineage>
</organism>
<dbReference type="EMBL" id="LAZR01001939">
    <property type="protein sequence ID" value="KKN36845.1"/>
    <property type="molecule type" value="Genomic_DNA"/>
</dbReference>
<proteinExistence type="predicted"/>
<sequence length="462" mass="53297">MSKIGLIIRSKGLNRAKHAALKEQARRLGRIRGEVWQQYGSVNSVQLSSRGIRDQWLKEKRQFDVLANAWKETLRDAIDDIKANREAAKVLVRRAIKRHTKDEQEQKRLYRLLRYDEWTEDPYLRRRMRTCWRRGRNRTHDQIVVRSDHYTAFVRKGRAWILVPGLVRRSRIAIPLNTNVVPTKTLRLIVRSTEVEVHYSVDEVVTDHHGDRTLGVDKGYTEVLTDSDGDRHGTGLGGLLSRESDYLKVKYRRRSRIRAVWEKALRCGDDVKADRIARNNLGRKKLNRRSRRQRQLIRDVVFKAVHSVVDKAETIAVEDLTWSNKTKGKLPKNVNRRLAAWVKGCIAEALTSVSRRRSSTVVLVNAAYTSQVDPRTGLLTASRRGDHLYCHDGVVYAADEAAALNVLSRLSDDEIHLFMSARRVRQILTKRTQRHRSGLLDLDSKRGNVSALESELPLIDHI</sequence>
<evidence type="ECO:0000313" key="1">
    <source>
        <dbReference type="EMBL" id="KKN36845.1"/>
    </source>
</evidence>
<dbReference type="AlphaFoldDB" id="A0A0F9PYU5"/>
<comment type="caution">
    <text evidence="1">The sequence shown here is derived from an EMBL/GenBank/DDBJ whole genome shotgun (WGS) entry which is preliminary data.</text>
</comment>
<reference evidence="1" key="1">
    <citation type="journal article" date="2015" name="Nature">
        <title>Complex archaea that bridge the gap between prokaryotes and eukaryotes.</title>
        <authorList>
            <person name="Spang A."/>
            <person name="Saw J.H."/>
            <person name="Jorgensen S.L."/>
            <person name="Zaremba-Niedzwiedzka K."/>
            <person name="Martijn J."/>
            <person name="Lind A.E."/>
            <person name="van Eijk R."/>
            <person name="Schleper C."/>
            <person name="Guy L."/>
            <person name="Ettema T.J."/>
        </authorList>
    </citation>
    <scope>NUCLEOTIDE SEQUENCE</scope>
</reference>
<protein>
    <submittedName>
        <fullName evidence="1">Uncharacterized protein</fullName>
    </submittedName>
</protein>
<gene>
    <name evidence="1" type="ORF">LCGC14_0769670</name>
</gene>